<accession>A0A5C5X052</accession>
<dbReference type="EMBL" id="SJPK01000024">
    <property type="protein sequence ID" value="TWT55535.1"/>
    <property type="molecule type" value="Genomic_DNA"/>
</dbReference>
<dbReference type="Proteomes" id="UP000318053">
    <property type="component" value="Unassembled WGS sequence"/>
</dbReference>
<reference evidence="1 2" key="1">
    <citation type="submission" date="2019-02" db="EMBL/GenBank/DDBJ databases">
        <title>Deep-cultivation of Planctomycetes and their phenomic and genomic characterization uncovers novel biology.</title>
        <authorList>
            <person name="Wiegand S."/>
            <person name="Jogler M."/>
            <person name="Boedeker C."/>
            <person name="Pinto D."/>
            <person name="Vollmers J."/>
            <person name="Rivas-Marin E."/>
            <person name="Kohn T."/>
            <person name="Peeters S.H."/>
            <person name="Heuer A."/>
            <person name="Rast P."/>
            <person name="Oberbeckmann S."/>
            <person name="Bunk B."/>
            <person name="Jeske O."/>
            <person name="Meyerdierks A."/>
            <person name="Storesund J.E."/>
            <person name="Kallscheuer N."/>
            <person name="Luecker S."/>
            <person name="Lage O.M."/>
            <person name="Pohl T."/>
            <person name="Merkel B.J."/>
            <person name="Hornburger P."/>
            <person name="Mueller R.-W."/>
            <person name="Bruemmer F."/>
            <person name="Labrenz M."/>
            <person name="Spormann A.M."/>
            <person name="Op Den Camp H."/>
            <person name="Overmann J."/>
            <person name="Amann R."/>
            <person name="Jetten M.S.M."/>
            <person name="Mascher T."/>
            <person name="Medema M.H."/>
            <person name="Devos D.P."/>
            <person name="Kaster A.-K."/>
            <person name="Ovreas L."/>
            <person name="Rohde M."/>
            <person name="Galperin M.Y."/>
            <person name="Jogler C."/>
        </authorList>
    </citation>
    <scope>NUCLEOTIDE SEQUENCE [LARGE SCALE GENOMIC DNA]</scope>
    <source>
        <strain evidence="1 2">CA85</strain>
    </source>
</reference>
<dbReference type="AlphaFoldDB" id="A0A5C5X052"/>
<name>A0A5C5X052_9BACT</name>
<protein>
    <submittedName>
        <fullName evidence="1">Uncharacterized protein</fullName>
    </submittedName>
</protein>
<organism evidence="1 2">
    <name type="scientific">Allorhodopirellula solitaria</name>
    <dbReference type="NCBI Taxonomy" id="2527987"/>
    <lineage>
        <taxon>Bacteria</taxon>
        <taxon>Pseudomonadati</taxon>
        <taxon>Planctomycetota</taxon>
        <taxon>Planctomycetia</taxon>
        <taxon>Pirellulales</taxon>
        <taxon>Pirellulaceae</taxon>
        <taxon>Allorhodopirellula</taxon>
    </lineage>
</organism>
<comment type="caution">
    <text evidence="1">The sequence shown here is derived from an EMBL/GenBank/DDBJ whole genome shotgun (WGS) entry which is preliminary data.</text>
</comment>
<evidence type="ECO:0000313" key="2">
    <source>
        <dbReference type="Proteomes" id="UP000318053"/>
    </source>
</evidence>
<keyword evidence="2" id="KW-1185">Reference proteome</keyword>
<proteinExistence type="predicted"/>
<sequence>MTAELAPNPDEKVGFHDRDAAALLSILTNHKL</sequence>
<evidence type="ECO:0000313" key="1">
    <source>
        <dbReference type="EMBL" id="TWT55535.1"/>
    </source>
</evidence>
<gene>
    <name evidence="1" type="ORF">CA85_48880</name>
</gene>